<dbReference type="Gene3D" id="3.30.1330.130">
    <property type="match status" value="1"/>
</dbReference>
<dbReference type="PANTHER" id="PTHR39418:SF1">
    <property type="entry name" value="DEHYDROGENASE"/>
    <property type="match status" value="1"/>
</dbReference>
<evidence type="ECO:0000256" key="3">
    <source>
        <dbReference type="ARBA" id="ARBA00022833"/>
    </source>
</evidence>
<dbReference type="InterPro" id="IPR053194">
    <property type="entry name" value="tRNA_methyltr_O"/>
</dbReference>
<dbReference type="InterPro" id="IPR026328">
    <property type="entry name" value="FmdE"/>
</dbReference>
<dbReference type="PATRIC" id="fig|1167006.5.peg.2973"/>
<feature type="domain" description="Zinc finger DksA/TraR C4-type" evidence="4">
    <location>
        <begin position="170"/>
        <end position="201"/>
    </location>
</feature>
<keyword evidence="1" id="KW-0479">Metal-binding</keyword>
<dbReference type="Pfam" id="PF02663">
    <property type="entry name" value="FmdE"/>
    <property type="match status" value="1"/>
</dbReference>
<sequence length="203" mass="23327">MTCTYPKQTIEDTIAFHGHNCPGLAIGIRVAEYVKKEFPDTPSAALVCITETDMCAVDAIQYLIGCTYGKGNLIHKDYGKTAFSFYDRENNKGIRFLLRPDCRGENYWMLADMMAEKSAGILSKEDDQKLAEQRILLEKRFMSLSLEDMFSIEKLQTRPPRPPRVLHSMTCEDCGEQTMESRTRRFDKKTLCIPCYQKVEQKI</sequence>
<evidence type="ECO:0000313" key="6">
    <source>
        <dbReference type="EMBL" id="AGF79284.1"/>
    </source>
</evidence>
<dbReference type="Pfam" id="PF01258">
    <property type="entry name" value="zf-dskA_traR"/>
    <property type="match status" value="1"/>
</dbReference>
<dbReference type="HOGENOM" id="CLU_087508_0_0_7"/>
<dbReference type="GO" id="GO:0008270">
    <property type="term" value="F:zinc ion binding"/>
    <property type="evidence" value="ECO:0007669"/>
    <property type="project" value="UniProtKB-KW"/>
</dbReference>
<keyword evidence="3" id="KW-0862">Zinc</keyword>
<dbReference type="Proteomes" id="UP000011721">
    <property type="component" value="Chromosome"/>
</dbReference>
<proteinExistence type="predicted"/>
<dbReference type="PIRSF" id="PIRSF006578">
    <property type="entry name" value="FwdE"/>
    <property type="match status" value="1"/>
</dbReference>
<evidence type="ECO:0000259" key="5">
    <source>
        <dbReference type="Pfam" id="PF02663"/>
    </source>
</evidence>
<dbReference type="InterPro" id="IPR003814">
    <property type="entry name" value="FmdEsu_dom"/>
</dbReference>
<dbReference type="STRING" id="1167006.UWK_02749"/>
<accession>M1NI78</accession>
<dbReference type="RefSeq" id="WP_015404970.1">
    <property type="nucleotide sequence ID" value="NC_020304.1"/>
</dbReference>
<dbReference type="OrthoDB" id="9804309at2"/>
<dbReference type="EMBL" id="CP003985">
    <property type="protein sequence ID" value="AGF79284.1"/>
    <property type="molecule type" value="Genomic_DNA"/>
</dbReference>
<feature type="domain" description="Formylmethanofuran dehydrogenase subunit E" evidence="5">
    <location>
        <begin position="16"/>
        <end position="151"/>
    </location>
</feature>
<protein>
    <submittedName>
        <fullName evidence="6">Formylmethanofuran dehydrogenase subunit E</fullName>
    </submittedName>
</protein>
<dbReference type="SUPFAM" id="SSF143555">
    <property type="entry name" value="FwdE-like"/>
    <property type="match status" value="1"/>
</dbReference>
<keyword evidence="7" id="KW-1185">Reference proteome</keyword>
<dbReference type="InterPro" id="IPR000962">
    <property type="entry name" value="Znf_DskA_TraR"/>
</dbReference>
<organism evidence="6 7">
    <name type="scientific">Desulfocapsa sulfexigens (strain DSM 10523 / SB164P1)</name>
    <dbReference type="NCBI Taxonomy" id="1167006"/>
    <lineage>
        <taxon>Bacteria</taxon>
        <taxon>Pseudomonadati</taxon>
        <taxon>Thermodesulfobacteriota</taxon>
        <taxon>Desulfobulbia</taxon>
        <taxon>Desulfobulbales</taxon>
        <taxon>Desulfocapsaceae</taxon>
        <taxon>Desulfocapsa</taxon>
    </lineage>
</organism>
<evidence type="ECO:0000256" key="1">
    <source>
        <dbReference type="ARBA" id="ARBA00022723"/>
    </source>
</evidence>
<dbReference type="PANTHER" id="PTHR39418">
    <property type="entry name" value="DEHYDROGENASE-RELATED"/>
    <property type="match status" value="1"/>
</dbReference>
<name>M1NI78_DESSD</name>
<dbReference type="KEGG" id="dsf:UWK_02749"/>
<dbReference type="eggNOG" id="COG2191">
    <property type="taxonomic scope" value="Bacteria"/>
</dbReference>
<reference evidence="7" key="1">
    <citation type="journal article" date="2013" name="Stand. Genomic Sci.">
        <title>Complete genome sequence of Desulfocapsa sulfexigens, a marine deltaproteobacterium specialized in disproportionating inorganic sulfur compounds.</title>
        <authorList>
            <person name="Finster K.W."/>
            <person name="Kjeldsen K.U."/>
            <person name="Kube M."/>
            <person name="Reinhardt R."/>
            <person name="Mussmann M."/>
            <person name="Amann R."/>
            <person name="Schreiber L."/>
        </authorList>
    </citation>
    <scope>NUCLEOTIDE SEQUENCE [LARGE SCALE GENOMIC DNA]</scope>
    <source>
        <strain evidence="7">DSM 10523 / SB164P1</strain>
    </source>
</reference>
<evidence type="ECO:0000259" key="4">
    <source>
        <dbReference type="Pfam" id="PF01258"/>
    </source>
</evidence>
<keyword evidence="2" id="KW-0863">Zinc-finger</keyword>
<gene>
    <name evidence="6" type="ordered locus">UWK_02749</name>
</gene>
<evidence type="ECO:0000313" key="7">
    <source>
        <dbReference type="Proteomes" id="UP000011721"/>
    </source>
</evidence>
<dbReference type="AlphaFoldDB" id="M1NI78"/>
<evidence type="ECO:0000256" key="2">
    <source>
        <dbReference type="ARBA" id="ARBA00022771"/>
    </source>
</evidence>